<comment type="caution">
    <text evidence="1">The sequence shown here is derived from an EMBL/GenBank/DDBJ whole genome shotgun (WGS) entry which is preliminary data.</text>
</comment>
<dbReference type="InterPro" id="IPR017850">
    <property type="entry name" value="Alkaline_phosphatase_core_sf"/>
</dbReference>
<sequence length="187" mass="19624">MADKKVILLTAATADLAAGDAVKKFAKKAVSLNTYAAGDVLAEASQVAGAVKVAPEGLAAAFEGDAAFAIVEAGADLNATMDAVLEAADRRTLVVLAADNGLFFYGLGVKKKEEIARAAAACDVVPTICYVADLEVPAETTGAVLYQVLKDPNLKMNEINKLKEALSRMEAALQRDNREPWDKHDCA</sequence>
<protein>
    <submittedName>
        <fullName evidence="1">Uncharacterized protein</fullName>
    </submittedName>
</protein>
<dbReference type="RefSeq" id="WP_167939627.1">
    <property type="nucleotide sequence ID" value="NZ_JAATJA010000001.1"/>
</dbReference>
<evidence type="ECO:0000313" key="2">
    <source>
        <dbReference type="Proteomes" id="UP000580856"/>
    </source>
</evidence>
<keyword evidence="2" id="KW-1185">Reference proteome</keyword>
<name>A0A846QML8_9BACT</name>
<dbReference type="AlphaFoldDB" id="A0A846QML8"/>
<dbReference type="SUPFAM" id="SSF53649">
    <property type="entry name" value="Alkaline phosphatase-like"/>
    <property type="match status" value="1"/>
</dbReference>
<evidence type="ECO:0000313" key="1">
    <source>
        <dbReference type="EMBL" id="NJB66494.1"/>
    </source>
</evidence>
<dbReference type="EMBL" id="JAATJA010000001">
    <property type="protein sequence ID" value="NJB66494.1"/>
    <property type="molecule type" value="Genomic_DNA"/>
</dbReference>
<dbReference type="Gene3D" id="3.40.720.10">
    <property type="entry name" value="Alkaline Phosphatase, subunit A"/>
    <property type="match status" value="1"/>
</dbReference>
<proteinExistence type="predicted"/>
<accession>A0A846QML8</accession>
<gene>
    <name evidence="1" type="ORF">GGQ74_000134</name>
</gene>
<organism evidence="1 2">
    <name type="scientific">Desulfobaculum xiamenense</name>
    <dbReference type="NCBI Taxonomy" id="995050"/>
    <lineage>
        <taxon>Bacteria</taxon>
        <taxon>Pseudomonadati</taxon>
        <taxon>Thermodesulfobacteriota</taxon>
        <taxon>Desulfovibrionia</taxon>
        <taxon>Desulfovibrionales</taxon>
        <taxon>Desulfovibrionaceae</taxon>
        <taxon>Desulfobaculum</taxon>
    </lineage>
</organism>
<reference evidence="1 2" key="1">
    <citation type="submission" date="2020-03" db="EMBL/GenBank/DDBJ databases">
        <title>Genomic Encyclopedia of Type Strains, Phase IV (KMG-IV): sequencing the most valuable type-strain genomes for metagenomic binning, comparative biology and taxonomic classification.</title>
        <authorList>
            <person name="Goeker M."/>
        </authorList>
    </citation>
    <scope>NUCLEOTIDE SEQUENCE [LARGE SCALE GENOMIC DNA]</scope>
    <source>
        <strain evidence="1 2">DSM 24233</strain>
    </source>
</reference>
<dbReference type="Proteomes" id="UP000580856">
    <property type="component" value="Unassembled WGS sequence"/>
</dbReference>